<dbReference type="SMART" id="SM00283">
    <property type="entry name" value="MA"/>
    <property type="match status" value="1"/>
</dbReference>
<evidence type="ECO:0000256" key="4">
    <source>
        <dbReference type="ARBA" id="ARBA00022989"/>
    </source>
</evidence>
<comment type="caution">
    <text evidence="12">The sequence shown here is derived from an EMBL/GenBank/DDBJ whole genome shotgun (WGS) entry which is preliminary data.</text>
</comment>
<dbReference type="GO" id="GO:0006935">
    <property type="term" value="P:chemotaxis"/>
    <property type="evidence" value="ECO:0007669"/>
    <property type="project" value="InterPro"/>
</dbReference>
<gene>
    <name evidence="12" type="ORF">DFP86_11118</name>
</gene>
<dbReference type="Pfam" id="PF17200">
    <property type="entry name" value="sCache_2"/>
    <property type="match status" value="1"/>
</dbReference>
<evidence type="ECO:0000256" key="2">
    <source>
        <dbReference type="ARBA" id="ARBA00022475"/>
    </source>
</evidence>
<feature type="domain" description="Methyl-accepting transducer" evidence="11">
    <location>
        <begin position="264"/>
        <end position="500"/>
    </location>
</feature>
<dbReference type="RefSeq" id="WP_208108337.1">
    <property type="nucleotide sequence ID" value="NZ_SNZP01000011.1"/>
</dbReference>
<evidence type="ECO:0000313" key="12">
    <source>
        <dbReference type="EMBL" id="TDR76435.1"/>
    </source>
</evidence>
<evidence type="ECO:0000256" key="10">
    <source>
        <dbReference type="SAM" id="Phobius"/>
    </source>
</evidence>
<dbReference type="GO" id="GO:0007165">
    <property type="term" value="P:signal transduction"/>
    <property type="evidence" value="ECO:0007669"/>
    <property type="project" value="UniProtKB-KW"/>
</dbReference>
<evidence type="ECO:0000256" key="1">
    <source>
        <dbReference type="ARBA" id="ARBA00004651"/>
    </source>
</evidence>
<accession>A0A4R7B386</accession>
<comment type="similarity">
    <text evidence="7">Belongs to the methyl-accepting chemotaxis (MCP) protein family.</text>
</comment>
<dbReference type="GO" id="GO:0004888">
    <property type="term" value="F:transmembrane signaling receptor activity"/>
    <property type="evidence" value="ECO:0007669"/>
    <property type="project" value="InterPro"/>
</dbReference>
<comment type="subcellular location">
    <subcellularLocation>
        <location evidence="1">Cell membrane</location>
        <topology evidence="1">Multi-pass membrane protein</topology>
    </subcellularLocation>
</comment>
<dbReference type="PANTHER" id="PTHR32089:SF119">
    <property type="entry name" value="METHYL-ACCEPTING CHEMOTAXIS PROTEIN CTPL"/>
    <property type="match status" value="1"/>
</dbReference>
<dbReference type="GO" id="GO:0005886">
    <property type="term" value="C:plasma membrane"/>
    <property type="evidence" value="ECO:0007669"/>
    <property type="project" value="UniProtKB-SubCell"/>
</dbReference>
<evidence type="ECO:0000259" key="11">
    <source>
        <dbReference type="PROSITE" id="PS50111"/>
    </source>
</evidence>
<organism evidence="12 13">
    <name type="scientific">Paludibacterium purpuratum</name>
    <dbReference type="NCBI Taxonomy" id="1144873"/>
    <lineage>
        <taxon>Bacteria</taxon>
        <taxon>Pseudomonadati</taxon>
        <taxon>Pseudomonadota</taxon>
        <taxon>Betaproteobacteria</taxon>
        <taxon>Neisseriales</taxon>
        <taxon>Chromobacteriaceae</taxon>
        <taxon>Paludibacterium</taxon>
    </lineage>
</organism>
<feature type="coiled-coil region" evidence="9">
    <location>
        <begin position="300"/>
        <end position="362"/>
    </location>
</feature>
<dbReference type="InterPro" id="IPR004090">
    <property type="entry name" value="Chemotax_Me-accpt_rcpt"/>
</dbReference>
<dbReference type="FunFam" id="1.10.287.950:FF:000001">
    <property type="entry name" value="Methyl-accepting chemotaxis sensory transducer"/>
    <property type="match status" value="1"/>
</dbReference>
<evidence type="ECO:0000313" key="13">
    <source>
        <dbReference type="Proteomes" id="UP000295611"/>
    </source>
</evidence>
<keyword evidence="13" id="KW-1185">Reference proteome</keyword>
<dbReference type="Pfam" id="PF00015">
    <property type="entry name" value="MCPsignal"/>
    <property type="match status" value="1"/>
</dbReference>
<dbReference type="Gene3D" id="1.10.287.950">
    <property type="entry name" value="Methyl-accepting chemotaxis protein"/>
    <property type="match status" value="1"/>
</dbReference>
<keyword evidence="6 8" id="KW-0807">Transducer</keyword>
<sequence>MKLSTRLAIIVLTSILGLIAIGGVALQTLNRTIMDERRTSLSLVLRLASHQVSIYQALEKSGKLTREQAQQQALNAIRGLRDTDDYVFARRMDGYVLVHPDARKEGKIDPGGLLPDGRTSMQGYIDAVAQNKIGFVDTITKRPNENDLVPKLVAVTHIDDWDWLVGCGTYIDDVNTIFWQQAIKFVCIGLAVMLLVIAAAALLARQIYRRLGGEPDYAAEVATSIARGDLSQAIQGNPASDSLLGAINTMQHNLQKVVHDIQLGAGKLHDTAQSLSERMAQISSASHESSSATTATASAIEQLSVSVDQISDSARETENNSAQASKLSEQGGLLVNDAAEEIQRVANQVEDASRTIASLDERAGTIDTIANEIKDIADQTNLLALNAAIEAARAGEQGRGFAVVADEVRKLAERAGNATGKITEMISAIQQDTHSVVSSMQQIKPQVALGVDKASQAADALRQIREGTAETLSKIREVAHSTSEQSVANSNVASNVEKIAHMVEESALSVQAARDSVMALEKLAGDLNQSVASFKV</sequence>
<keyword evidence="2" id="KW-1003">Cell membrane</keyword>
<dbReference type="AlphaFoldDB" id="A0A4R7B386"/>
<dbReference type="CDD" id="cd11386">
    <property type="entry name" value="MCP_signal"/>
    <property type="match status" value="1"/>
</dbReference>
<evidence type="ECO:0000256" key="6">
    <source>
        <dbReference type="ARBA" id="ARBA00023224"/>
    </source>
</evidence>
<evidence type="ECO:0000256" key="9">
    <source>
        <dbReference type="SAM" id="Coils"/>
    </source>
</evidence>
<dbReference type="PROSITE" id="PS50111">
    <property type="entry name" value="CHEMOTAXIS_TRANSDUC_2"/>
    <property type="match status" value="1"/>
</dbReference>
<dbReference type="Proteomes" id="UP000295611">
    <property type="component" value="Unassembled WGS sequence"/>
</dbReference>
<reference evidence="12 13" key="1">
    <citation type="submission" date="2019-03" db="EMBL/GenBank/DDBJ databases">
        <title>Genomic Encyclopedia of Type Strains, Phase III (KMG-III): the genomes of soil and plant-associated and newly described type strains.</title>
        <authorList>
            <person name="Whitman W."/>
        </authorList>
    </citation>
    <scope>NUCLEOTIDE SEQUENCE [LARGE SCALE GENOMIC DNA]</scope>
    <source>
        <strain evidence="12 13">CECT 8976</strain>
    </source>
</reference>
<evidence type="ECO:0000256" key="3">
    <source>
        <dbReference type="ARBA" id="ARBA00022692"/>
    </source>
</evidence>
<keyword evidence="3 10" id="KW-0812">Transmembrane</keyword>
<keyword evidence="9" id="KW-0175">Coiled coil</keyword>
<protein>
    <submittedName>
        <fullName evidence="12">Methyl-accepting chemotaxis sensory transducer with Cache sensor</fullName>
    </submittedName>
</protein>
<name>A0A4R7B386_9NEIS</name>
<evidence type="ECO:0000256" key="8">
    <source>
        <dbReference type="PROSITE-ProRule" id="PRU00284"/>
    </source>
</evidence>
<dbReference type="InterPro" id="IPR004089">
    <property type="entry name" value="MCPsignal_dom"/>
</dbReference>
<evidence type="ECO:0000256" key="5">
    <source>
        <dbReference type="ARBA" id="ARBA00023136"/>
    </source>
</evidence>
<dbReference type="CDD" id="cd18774">
    <property type="entry name" value="PDC2_HK_sensor"/>
    <property type="match status" value="1"/>
</dbReference>
<feature type="transmembrane region" description="Helical" evidence="10">
    <location>
        <begin position="182"/>
        <end position="204"/>
    </location>
</feature>
<dbReference type="PRINTS" id="PR00260">
    <property type="entry name" value="CHEMTRNSDUCR"/>
</dbReference>
<dbReference type="SUPFAM" id="SSF58104">
    <property type="entry name" value="Methyl-accepting chemotaxis protein (MCP) signaling domain"/>
    <property type="match status" value="1"/>
</dbReference>
<evidence type="ECO:0000256" key="7">
    <source>
        <dbReference type="ARBA" id="ARBA00029447"/>
    </source>
</evidence>
<dbReference type="PANTHER" id="PTHR32089">
    <property type="entry name" value="METHYL-ACCEPTING CHEMOTAXIS PROTEIN MCPB"/>
    <property type="match status" value="1"/>
</dbReference>
<proteinExistence type="inferred from homology"/>
<keyword evidence="5 10" id="KW-0472">Membrane</keyword>
<dbReference type="InterPro" id="IPR033480">
    <property type="entry name" value="sCache_2"/>
</dbReference>
<dbReference type="Gene3D" id="3.30.450.20">
    <property type="entry name" value="PAS domain"/>
    <property type="match status" value="1"/>
</dbReference>
<keyword evidence="4 10" id="KW-1133">Transmembrane helix</keyword>
<dbReference type="EMBL" id="SNZP01000011">
    <property type="protein sequence ID" value="TDR76435.1"/>
    <property type="molecule type" value="Genomic_DNA"/>
</dbReference>
<dbReference type="SMART" id="SM01049">
    <property type="entry name" value="Cache_2"/>
    <property type="match status" value="1"/>
</dbReference>